<sequence length="184" mass="20737">MSGSPRLCASLISNGFDAEPDDEKTKLYAISSDFETGFVRLKRFFSILKAPESDAVPRLIADMENAIRFLEEHTDRYLLLETIELDMMTEIEEAKLRARVETEIKSCLLVGAAVDALPENVNEAATLLKKATQQKCDATLDALYGLRFDDTCDYARVDHPLGVSEWSEILYFGLWNRAEFEANS</sequence>
<name>A0A2C6DSL9_9GAMM</name>
<proteinExistence type="predicted"/>
<dbReference type="Proteomes" id="UP000373449">
    <property type="component" value="Unassembled WGS sequence"/>
</dbReference>
<feature type="domain" description="DUF7822" evidence="1">
    <location>
        <begin position="1"/>
        <end position="128"/>
    </location>
</feature>
<dbReference type="AlphaFoldDB" id="A0A2C6DSL9"/>
<protein>
    <recommendedName>
        <fullName evidence="1">DUF7822 domain-containing protein</fullName>
    </recommendedName>
</protein>
<dbReference type="EMBL" id="CAADJA010000002">
    <property type="protein sequence ID" value="VFS52454.1"/>
    <property type="molecule type" value="Genomic_DNA"/>
</dbReference>
<evidence type="ECO:0000259" key="1">
    <source>
        <dbReference type="Pfam" id="PF25135"/>
    </source>
</evidence>
<keyword evidence="4" id="KW-1185">Reference proteome</keyword>
<dbReference type="Pfam" id="PF25135">
    <property type="entry name" value="DUF7822"/>
    <property type="match status" value="1"/>
</dbReference>
<accession>A0A2C6DSL9</accession>
<evidence type="ECO:0000313" key="5">
    <source>
        <dbReference type="Proteomes" id="UP000373449"/>
    </source>
</evidence>
<reference evidence="2" key="2">
    <citation type="submission" date="2017-09" db="EMBL/GenBank/DDBJ databases">
        <title>FDA dAtabase for Regulatory Grade micrObial Sequences (FDA-ARGOS): Supporting development and validation of Infectious Disease Dx tests.</title>
        <authorList>
            <person name="Minogue T."/>
            <person name="Wolcott M."/>
            <person name="Wasieloski L."/>
            <person name="Aguilar W."/>
            <person name="Moore D."/>
            <person name="Tallon L.J."/>
            <person name="Sadzewicz L."/>
            <person name="Ott S."/>
            <person name="Zhao X."/>
            <person name="Nagaraj S."/>
            <person name="Vavikolanu K."/>
            <person name="Aluvathingal J."/>
            <person name="Nadendla S."/>
            <person name="Sichtig H."/>
        </authorList>
    </citation>
    <scope>NUCLEOTIDE SEQUENCE</scope>
    <source>
        <strain evidence="2">FDAARGOS_387</strain>
    </source>
</reference>
<dbReference type="STRING" id="1111728.GCA_000427805_01462"/>
<reference evidence="4" key="1">
    <citation type="submission" date="2017-09" db="EMBL/GenBank/DDBJ databases">
        <title>FDA dAtabase for Regulatory Grade micrObial Sequences (FDA-ARGOS): Supporting development and validation of Infectious Disease Dx tests.</title>
        <authorList>
            <person name="Minogue T."/>
            <person name="Wolcott M."/>
            <person name="Wasieloski L."/>
            <person name="Aguilar W."/>
            <person name="Moore D."/>
            <person name="Tallon L."/>
            <person name="Sadzewicz L."/>
            <person name="Ott S."/>
            <person name="Zhao X."/>
            <person name="Nagaraj S."/>
            <person name="Vavikolanu K."/>
            <person name="Aluvathingal J."/>
            <person name="Nadendla S."/>
            <person name="Sichtig H."/>
        </authorList>
    </citation>
    <scope>NUCLEOTIDE SEQUENCE [LARGE SCALE GENOMIC DNA]</scope>
    <source>
        <strain evidence="4">FDAARGOS_387</strain>
    </source>
</reference>
<organism evidence="2 4">
    <name type="scientific">Budvicia aquatica</name>
    <dbReference type="NCBI Taxonomy" id="82979"/>
    <lineage>
        <taxon>Bacteria</taxon>
        <taxon>Pseudomonadati</taxon>
        <taxon>Pseudomonadota</taxon>
        <taxon>Gammaproteobacteria</taxon>
        <taxon>Enterobacterales</taxon>
        <taxon>Budviciaceae</taxon>
        <taxon>Budvicia</taxon>
    </lineage>
</organism>
<dbReference type="EMBL" id="PDDX01000001">
    <property type="protein sequence ID" value="PHI31693.1"/>
    <property type="molecule type" value="Genomic_DNA"/>
</dbReference>
<dbReference type="Proteomes" id="UP000224974">
    <property type="component" value="Unassembled WGS sequence"/>
</dbReference>
<gene>
    <name evidence="2" type="ORF">CRN84_21350</name>
    <name evidence="3" type="ORF">NCTC12282_05841</name>
</gene>
<evidence type="ECO:0000313" key="2">
    <source>
        <dbReference type="EMBL" id="PHI31693.1"/>
    </source>
</evidence>
<dbReference type="InterPro" id="IPR056724">
    <property type="entry name" value="DUF7822"/>
</dbReference>
<reference evidence="3 5" key="3">
    <citation type="submission" date="2019-03" db="EMBL/GenBank/DDBJ databases">
        <authorList>
            <consortium name="Pathogen Informatics"/>
        </authorList>
    </citation>
    <scope>NUCLEOTIDE SEQUENCE [LARGE SCALE GENOMIC DNA]</scope>
    <source>
        <strain evidence="3 5">NCTC12282</strain>
    </source>
</reference>
<evidence type="ECO:0000313" key="3">
    <source>
        <dbReference type="EMBL" id="VFS52454.1"/>
    </source>
</evidence>
<evidence type="ECO:0000313" key="4">
    <source>
        <dbReference type="Proteomes" id="UP000224974"/>
    </source>
</evidence>